<dbReference type="EMBL" id="MHVJ01000013">
    <property type="protein sequence ID" value="OHA91122.1"/>
    <property type="molecule type" value="Genomic_DNA"/>
</dbReference>
<protein>
    <submittedName>
        <fullName evidence="3">Uncharacterized protein</fullName>
    </submittedName>
</protein>
<keyword evidence="2" id="KW-1133">Transmembrane helix</keyword>
<reference evidence="3 4" key="1">
    <citation type="journal article" date="2016" name="Nat. Commun.">
        <title>Thousands of microbial genomes shed light on interconnected biogeochemical processes in an aquifer system.</title>
        <authorList>
            <person name="Anantharaman K."/>
            <person name="Brown C.T."/>
            <person name="Hug L.A."/>
            <person name="Sharon I."/>
            <person name="Castelle C.J."/>
            <person name="Probst A.J."/>
            <person name="Thomas B.C."/>
            <person name="Singh A."/>
            <person name="Wilkins M.J."/>
            <person name="Karaoz U."/>
            <person name="Brodie E.L."/>
            <person name="Williams K.H."/>
            <person name="Hubbard S.S."/>
            <person name="Banfield J.F."/>
        </authorList>
    </citation>
    <scope>NUCLEOTIDE SEQUENCE [LARGE SCALE GENOMIC DNA]</scope>
</reference>
<feature type="transmembrane region" description="Helical" evidence="2">
    <location>
        <begin position="31"/>
        <end position="47"/>
    </location>
</feature>
<feature type="compositionally biased region" description="Basic and acidic residues" evidence="1">
    <location>
        <begin position="115"/>
        <end position="127"/>
    </location>
</feature>
<comment type="caution">
    <text evidence="3">The sequence shown here is derived from an EMBL/GenBank/DDBJ whole genome shotgun (WGS) entry which is preliminary data.</text>
</comment>
<organism evidence="3 4">
    <name type="scientific">Candidatus Zambryskibacteria bacterium RIFCSPHIGHO2_01_FULL_49_18</name>
    <dbReference type="NCBI Taxonomy" id="1802740"/>
    <lineage>
        <taxon>Bacteria</taxon>
        <taxon>Candidatus Zambryskiibacteriota</taxon>
    </lineage>
</organism>
<evidence type="ECO:0000256" key="2">
    <source>
        <dbReference type="SAM" id="Phobius"/>
    </source>
</evidence>
<name>A0A1G2T1X0_9BACT</name>
<sequence length="127" mass="14038">MPKSKIILSIGVVVALLPALGFPHSWESFFQVFAGLSIVLLSIWARIDRKLKLQAKAHMRQIRKSSIPPVVSPGIVPPVTNEFGKRITDFYPKTGQPGRRLSDINPIIEPPSSADDIRDASSDEPRI</sequence>
<feature type="region of interest" description="Disordered" evidence="1">
    <location>
        <begin position="93"/>
        <end position="127"/>
    </location>
</feature>
<evidence type="ECO:0000313" key="4">
    <source>
        <dbReference type="Proteomes" id="UP000178612"/>
    </source>
</evidence>
<dbReference type="Proteomes" id="UP000178612">
    <property type="component" value="Unassembled WGS sequence"/>
</dbReference>
<accession>A0A1G2T1X0</accession>
<keyword evidence="2" id="KW-0812">Transmembrane</keyword>
<dbReference type="AlphaFoldDB" id="A0A1G2T1X0"/>
<gene>
    <name evidence="3" type="ORF">A2758_01435</name>
</gene>
<evidence type="ECO:0000313" key="3">
    <source>
        <dbReference type="EMBL" id="OHA91122.1"/>
    </source>
</evidence>
<keyword evidence="2" id="KW-0472">Membrane</keyword>
<proteinExistence type="predicted"/>
<evidence type="ECO:0000256" key="1">
    <source>
        <dbReference type="SAM" id="MobiDB-lite"/>
    </source>
</evidence>